<dbReference type="EMBL" id="CM056814">
    <property type="protein sequence ID" value="KAJ8628412.1"/>
    <property type="molecule type" value="Genomic_DNA"/>
</dbReference>
<keyword evidence="2" id="KW-1185">Reference proteome</keyword>
<organism evidence="1 2">
    <name type="scientific">Persea americana</name>
    <name type="common">Avocado</name>
    <dbReference type="NCBI Taxonomy" id="3435"/>
    <lineage>
        <taxon>Eukaryota</taxon>
        <taxon>Viridiplantae</taxon>
        <taxon>Streptophyta</taxon>
        <taxon>Embryophyta</taxon>
        <taxon>Tracheophyta</taxon>
        <taxon>Spermatophyta</taxon>
        <taxon>Magnoliopsida</taxon>
        <taxon>Magnoliidae</taxon>
        <taxon>Laurales</taxon>
        <taxon>Lauraceae</taxon>
        <taxon>Persea</taxon>
    </lineage>
</organism>
<proteinExistence type="predicted"/>
<protein>
    <submittedName>
        <fullName evidence="1">Uncharacterized protein</fullName>
    </submittedName>
</protein>
<sequence>MDTKIRSWFFFYVQLPLLFFSNSHLSTAAEFISPGQPLSGNQTISSKGGIFELGFFTPGNSQNYYIGIWYKQFPEYVVWVANREAPLSNKTSSVLRINQDGNLVLLNQLNRTVWSTNITSIASNSTTAELLDTGDLVLRDGSNSSDVIWQSFDYPTDTWLPKGRIGRNKITGERQRLASWKNSEDPAPGVFSVEMDPSGINQLVFMWNRSKIYWQSGVWNGQYFSSLPGMVAYQHTKITLVETQNRTYATYESLDNTTMTINVINPLGQLQRCAPVGSSQTWSCFWFMPTSRCEIYSYCSSFGICTQPLSTLASCSCLRGFEPASQKDWNSSIWSGGCKRRTPLQCSGNTSVDAEKDGFFVMRNMHLPGNQQSLTRVRSAKECELYCLNNCSCTAYAYDSSCSVWNGDLINLKQMSDGDVGGGDLYLRLAAIDLQVPSSEKSKGWVHWVIVGVGVGWKRNAEQLGDGESAFFPCWAAEKIVEDEVLALLDFRLGGIINIEELRRASRVACWCIQDNENDRPSMELVVQILEGVKDVSMPPIPWSIKILTDNSSWISS</sequence>
<name>A0ACC2L5Q3_PERAE</name>
<gene>
    <name evidence="1" type="ORF">MRB53_021719</name>
</gene>
<comment type="caution">
    <text evidence="1">The sequence shown here is derived from an EMBL/GenBank/DDBJ whole genome shotgun (WGS) entry which is preliminary data.</text>
</comment>
<evidence type="ECO:0000313" key="2">
    <source>
        <dbReference type="Proteomes" id="UP001234297"/>
    </source>
</evidence>
<dbReference type="Proteomes" id="UP001234297">
    <property type="component" value="Chromosome 6"/>
</dbReference>
<reference evidence="1 2" key="1">
    <citation type="journal article" date="2022" name="Hortic Res">
        <title>A haplotype resolved chromosomal level avocado genome allows analysis of novel avocado genes.</title>
        <authorList>
            <person name="Nath O."/>
            <person name="Fletcher S.J."/>
            <person name="Hayward A."/>
            <person name="Shaw L.M."/>
            <person name="Masouleh A.K."/>
            <person name="Furtado A."/>
            <person name="Henry R.J."/>
            <person name="Mitter N."/>
        </authorList>
    </citation>
    <scope>NUCLEOTIDE SEQUENCE [LARGE SCALE GENOMIC DNA]</scope>
    <source>
        <strain evidence="2">cv. Hass</strain>
    </source>
</reference>
<accession>A0ACC2L5Q3</accession>
<evidence type="ECO:0000313" key="1">
    <source>
        <dbReference type="EMBL" id="KAJ8628412.1"/>
    </source>
</evidence>